<dbReference type="GO" id="GO:0006869">
    <property type="term" value="P:lipid transport"/>
    <property type="evidence" value="ECO:0007669"/>
    <property type="project" value="InterPro"/>
</dbReference>
<keyword evidence="3 4" id="KW-0446">Lipid-binding</keyword>
<reference evidence="8" key="2">
    <citation type="submission" date="2022-03" db="EMBL/GenBank/DDBJ databases">
        <title>Draft title - Genomic analysis of global carrot germplasm unveils the trajectory of domestication and the origin of high carotenoid orange carrot.</title>
        <authorList>
            <person name="Iorizzo M."/>
            <person name="Ellison S."/>
            <person name="Senalik D."/>
            <person name="Macko-Podgorni A."/>
            <person name="Grzebelus D."/>
            <person name="Bostan H."/>
            <person name="Rolling W."/>
            <person name="Curaba J."/>
            <person name="Simon P."/>
        </authorList>
    </citation>
    <scope>NUCLEOTIDE SEQUENCE</scope>
    <source>
        <tissue evidence="8">Leaf</tissue>
    </source>
</reference>
<dbReference type="PRINTS" id="PR00382">
    <property type="entry name" value="LIPIDTRNSFER"/>
</dbReference>
<accession>A0A164SYS6</accession>
<dbReference type="Proteomes" id="UP000077755">
    <property type="component" value="Chromosome 7"/>
</dbReference>
<comment type="function">
    <text evidence="4">Plant non-specific lipid-transfer proteins transfer phospholipids as well as galactolipids across membranes. May play a role in wax or cutin deposition in the cell walls of expanding epidermal cells and certain secretory tissues.</text>
</comment>
<evidence type="ECO:0000259" key="6">
    <source>
        <dbReference type="SMART" id="SM00499"/>
    </source>
</evidence>
<evidence type="ECO:0000256" key="3">
    <source>
        <dbReference type="ARBA" id="ARBA00023121"/>
    </source>
</evidence>
<comment type="similarity">
    <text evidence="1 4">Belongs to the plant LTP family.</text>
</comment>
<feature type="signal peptide" evidence="5">
    <location>
        <begin position="1"/>
        <end position="27"/>
    </location>
</feature>
<dbReference type="OMA" id="RRIACRC"/>
<organism evidence="7">
    <name type="scientific">Daucus carota subsp. sativus</name>
    <name type="common">Carrot</name>
    <dbReference type="NCBI Taxonomy" id="79200"/>
    <lineage>
        <taxon>Eukaryota</taxon>
        <taxon>Viridiplantae</taxon>
        <taxon>Streptophyta</taxon>
        <taxon>Embryophyta</taxon>
        <taxon>Tracheophyta</taxon>
        <taxon>Spermatophyta</taxon>
        <taxon>Magnoliopsida</taxon>
        <taxon>eudicotyledons</taxon>
        <taxon>Gunneridae</taxon>
        <taxon>Pentapetalae</taxon>
        <taxon>asterids</taxon>
        <taxon>campanulids</taxon>
        <taxon>Apiales</taxon>
        <taxon>Apiaceae</taxon>
        <taxon>Apioideae</taxon>
        <taxon>Scandiceae</taxon>
        <taxon>Daucinae</taxon>
        <taxon>Daucus</taxon>
        <taxon>Daucus sect. Daucus</taxon>
    </lineage>
</organism>
<proteinExistence type="inferred from homology"/>
<protein>
    <recommendedName>
        <fullName evidence="4">Non-specific lipid-transfer protein</fullName>
    </recommendedName>
</protein>
<dbReference type="AlphaFoldDB" id="A0A164SYS6"/>
<evidence type="ECO:0000313" key="9">
    <source>
        <dbReference type="Proteomes" id="UP000077755"/>
    </source>
</evidence>
<keyword evidence="9" id="KW-1185">Reference proteome</keyword>
<feature type="domain" description="Bifunctional inhibitor/plant lipid transfer protein/seed storage helical" evidence="6">
    <location>
        <begin position="30"/>
        <end position="114"/>
    </location>
</feature>
<dbReference type="Gene3D" id="1.10.110.10">
    <property type="entry name" value="Plant lipid-transfer and hydrophobic proteins"/>
    <property type="match status" value="1"/>
</dbReference>
<dbReference type="EMBL" id="CP093349">
    <property type="protein sequence ID" value="WOH08058.1"/>
    <property type="molecule type" value="Genomic_DNA"/>
</dbReference>
<dbReference type="EMBL" id="LNRQ01000007">
    <property type="protein sequence ID" value="KZM86844.1"/>
    <property type="molecule type" value="Genomic_DNA"/>
</dbReference>
<evidence type="ECO:0000256" key="2">
    <source>
        <dbReference type="ARBA" id="ARBA00022448"/>
    </source>
</evidence>
<reference evidence="7" key="1">
    <citation type="journal article" date="2016" name="Nat. Genet.">
        <title>A high-quality carrot genome assembly provides new insights into carotenoid accumulation and asterid genome evolution.</title>
        <authorList>
            <person name="Iorizzo M."/>
            <person name="Ellison S."/>
            <person name="Senalik D."/>
            <person name="Zeng P."/>
            <person name="Satapoomin P."/>
            <person name="Huang J."/>
            <person name="Bowman M."/>
            <person name="Iovene M."/>
            <person name="Sanseverino W."/>
            <person name="Cavagnaro P."/>
            <person name="Yildiz M."/>
            <person name="Macko-Podgorni A."/>
            <person name="Moranska E."/>
            <person name="Grzebelus E."/>
            <person name="Grzebelus D."/>
            <person name="Ashrafi H."/>
            <person name="Zheng Z."/>
            <person name="Cheng S."/>
            <person name="Spooner D."/>
            <person name="Van Deynze A."/>
            <person name="Simon P."/>
        </authorList>
    </citation>
    <scope>NUCLEOTIDE SEQUENCE [LARGE SCALE GENOMIC DNA]</scope>
    <source>
        <tissue evidence="7">Leaf</tissue>
    </source>
</reference>
<evidence type="ECO:0000256" key="4">
    <source>
        <dbReference type="RuleBase" id="RU000628"/>
    </source>
</evidence>
<keyword evidence="2 4" id="KW-0813">Transport</keyword>
<name>A0A164SYS6_DAUCS</name>
<dbReference type="Pfam" id="PF00234">
    <property type="entry name" value="Tryp_alpha_amyl"/>
    <property type="match status" value="1"/>
</dbReference>
<feature type="chain" id="PRO_5007853238" description="Non-specific lipid-transfer protein" evidence="5">
    <location>
        <begin position="28"/>
        <end position="116"/>
    </location>
</feature>
<dbReference type="SUPFAM" id="SSF47699">
    <property type="entry name" value="Bifunctional inhibitor/lipid-transfer protein/seed storage 2S albumin"/>
    <property type="match status" value="1"/>
</dbReference>
<evidence type="ECO:0000256" key="1">
    <source>
        <dbReference type="ARBA" id="ARBA00009748"/>
    </source>
</evidence>
<dbReference type="PANTHER" id="PTHR33076">
    <property type="entry name" value="NON-SPECIFIC LIPID-TRANSFER PROTEIN 2-RELATED"/>
    <property type="match status" value="1"/>
</dbReference>
<dbReference type="GO" id="GO:0008289">
    <property type="term" value="F:lipid binding"/>
    <property type="evidence" value="ECO:0007669"/>
    <property type="project" value="UniProtKB-KW"/>
</dbReference>
<dbReference type="InterPro" id="IPR000528">
    <property type="entry name" value="Plant_nsLTP"/>
</dbReference>
<dbReference type="STRING" id="79200.A0A164SYS6"/>
<gene>
    <name evidence="7" type="ORF">DCAR_023978</name>
    <name evidence="8" type="ORF">DCAR_0727495</name>
</gene>
<keyword evidence="5" id="KW-0732">Signal</keyword>
<dbReference type="InterPro" id="IPR036312">
    <property type="entry name" value="Bifun_inhib/LTP/seed_sf"/>
</dbReference>
<evidence type="ECO:0000256" key="5">
    <source>
        <dbReference type="SAM" id="SignalP"/>
    </source>
</evidence>
<dbReference type="CDD" id="cd01960">
    <property type="entry name" value="nsLTP1"/>
    <property type="match status" value="1"/>
</dbReference>
<dbReference type="Gramene" id="KZM86844">
    <property type="protein sequence ID" value="KZM86844"/>
    <property type="gene ID" value="DCAR_023978"/>
</dbReference>
<sequence>MGVSKVAVAAAALMLMVLVIHHPAVEGITCGQVTSSVGQCLGYLKTGGKPVAGCCNGVRGLNSLARTPGDRKQACACLKTIAGAVKGINYGYAAALPGKCGVKIPYPISPNTDCSK</sequence>
<evidence type="ECO:0000313" key="8">
    <source>
        <dbReference type="EMBL" id="WOH08058.1"/>
    </source>
</evidence>
<evidence type="ECO:0000313" key="7">
    <source>
        <dbReference type="EMBL" id="KZM86844.1"/>
    </source>
</evidence>
<dbReference type="InterPro" id="IPR016140">
    <property type="entry name" value="Bifunc_inhib/LTP/seed_store"/>
</dbReference>
<dbReference type="SMART" id="SM00499">
    <property type="entry name" value="AAI"/>
    <property type="match status" value="1"/>
</dbReference>